<dbReference type="Proteomes" id="UP001066276">
    <property type="component" value="Chromosome 2_2"/>
</dbReference>
<dbReference type="EMBL" id="JANPWB010000004">
    <property type="protein sequence ID" value="KAJ1195017.1"/>
    <property type="molecule type" value="Genomic_DNA"/>
</dbReference>
<accession>A0AAV7V4W7</accession>
<evidence type="ECO:0000313" key="2">
    <source>
        <dbReference type="Proteomes" id="UP001066276"/>
    </source>
</evidence>
<proteinExistence type="predicted"/>
<keyword evidence="2" id="KW-1185">Reference proteome</keyword>
<gene>
    <name evidence="1" type="ORF">NDU88_004300</name>
</gene>
<dbReference type="AlphaFoldDB" id="A0AAV7V4W7"/>
<comment type="caution">
    <text evidence="1">The sequence shown here is derived from an EMBL/GenBank/DDBJ whole genome shotgun (WGS) entry which is preliminary data.</text>
</comment>
<sequence length="110" mass="12125">MCGLFLGRAKTDEHLVDVPGNARASSKRWRGMHAARSLVVQRLSDSSLCAVRARSCYWQKTTPDLLPCTVGLARRSSNAKATEVSKKLDNRLECPGVTGLDEAFELKSLY</sequence>
<protein>
    <submittedName>
        <fullName evidence="1">Uncharacterized protein</fullName>
    </submittedName>
</protein>
<organism evidence="1 2">
    <name type="scientific">Pleurodeles waltl</name>
    <name type="common">Iberian ribbed newt</name>
    <dbReference type="NCBI Taxonomy" id="8319"/>
    <lineage>
        <taxon>Eukaryota</taxon>
        <taxon>Metazoa</taxon>
        <taxon>Chordata</taxon>
        <taxon>Craniata</taxon>
        <taxon>Vertebrata</taxon>
        <taxon>Euteleostomi</taxon>
        <taxon>Amphibia</taxon>
        <taxon>Batrachia</taxon>
        <taxon>Caudata</taxon>
        <taxon>Salamandroidea</taxon>
        <taxon>Salamandridae</taxon>
        <taxon>Pleurodelinae</taxon>
        <taxon>Pleurodeles</taxon>
    </lineage>
</organism>
<reference evidence="1" key="1">
    <citation type="journal article" date="2022" name="bioRxiv">
        <title>Sequencing and chromosome-scale assembly of the giantPleurodeles waltlgenome.</title>
        <authorList>
            <person name="Brown T."/>
            <person name="Elewa A."/>
            <person name="Iarovenko S."/>
            <person name="Subramanian E."/>
            <person name="Araus A.J."/>
            <person name="Petzold A."/>
            <person name="Susuki M."/>
            <person name="Suzuki K.-i.T."/>
            <person name="Hayashi T."/>
            <person name="Toyoda A."/>
            <person name="Oliveira C."/>
            <person name="Osipova E."/>
            <person name="Leigh N.D."/>
            <person name="Simon A."/>
            <person name="Yun M.H."/>
        </authorList>
    </citation>
    <scope>NUCLEOTIDE SEQUENCE</scope>
    <source>
        <strain evidence="1">20211129_DDA</strain>
        <tissue evidence="1">Liver</tissue>
    </source>
</reference>
<evidence type="ECO:0000313" key="1">
    <source>
        <dbReference type="EMBL" id="KAJ1195017.1"/>
    </source>
</evidence>
<name>A0AAV7V4W7_PLEWA</name>